<name>A0A0C2DRU5_9BILA</name>
<keyword evidence="1 4" id="KW-0732">Signal</keyword>
<organism evidence="6 7">
    <name type="scientific">Ancylostoma duodenale</name>
    <dbReference type="NCBI Taxonomy" id="51022"/>
    <lineage>
        <taxon>Eukaryota</taxon>
        <taxon>Metazoa</taxon>
        <taxon>Ecdysozoa</taxon>
        <taxon>Nematoda</taxon>
        <taxon>Chromadorea</taxon>
        <taxon>Rhabditida</taxon>
        <taxon>Rhabditina</taxon>
        <taxon>Rhabditomorpha</taxon>
        <taxon>Strongyloidea</taxon>
        <taxon>Ancylostomatidae</taxon>
        <taxon>Ancylostomatinae</taxon>
        <taxon>Ancylostoma</taxon>
    </lineage>
</organism>
<feature type="domain" description="ShKT" evidence="5">
    <location>
        <begin position="69"/>
        <end position="109"/>
    </location>
</feature>
<keyword evidence="7" id="KW-1185">Reference proteome</keyword>
<keyword evidence="2" id="KW-1015">Disulfide bond</keyword>
<dbReference type="EMBL" id="KN727536">
    <property type="protein sequence ID" value="KIH65477.1"/>
    <property type="molecule type" value="Genomic_DNA"/>
</dbReference>
<evidence type="ECO:0000313" key="7">
    <source>
        <dbReference type="Proteomes" id="UP000054047"/>
    </source>
</evidence>
<evidence type="ECO:0000256" key="3">
    <source>
        <dbReference type="PROSITE-ProRule" id="PRU01005"/>
    </source>
</evidence>
<evidence type="ECO:0000256" key="2">
    <source>
        <dbReference type="ARBA" id="ARBA00023157"/>
    </source>
</evidence>
<evidence type="ECO:0000313" key="6">
    <source>
        <dbReference type="EMBL" id="KIH65477.1"/>
    </source>
</evidence>
<dbReference type="PANTHER" id="PTHR46219:SF5">
    <property type="entry name" value="SHKT DOMAIN-CONTAINING PROTEIN"/>
    <property type="match status" value="1"/>
</dbReference>
<dbReference type="Gene3D" id="1.10.10.1940">
    <property type="match status" value="1"/>
</dbReference>
<dbReference type="PANTHER" id="PTHR46219">
    <property type="entry name" value="PROTEIN CBG11138"/>
    <property type="match status" value="1"/>
</dbReference>
<accession>A0A0C2DRU5</accession>
<dbReference type="InterPro" id="IPR003582">
    <property type="entry name" value="ShKT_dom"/>
</dbReference>
<gene>
    <name evidence="6" type="ORF">ANCDUO_04203</name>
</gene>
<dbReference type="FunFam" id="1.10.10.1940:FF:000002">
    <property type="entry name" value="PHAryngeal gland Toxin-related"/>
    <property type="match status" value="1"/>
</dbReference>
<evidence type="ECO:0000256" key="1">
    <source>
        <dbReference type="ARBA" id="ARBA00022729"/>
    </source>
</evidence>
<dbReference type="Pfam" id="PF01549">
    <property type="entry name" value="ShK"/>
    <property type="match status" value="1"/>
</dbReference>
<dbReference type="AlphaFoldDB" id="A0A0C2DRU5"/>
<proteinExistence type="predicted"/>
<feature type="signal peptide" evidence="4">
    <location>
        <begin position="1"/>
        <end position="18"/>
    </location>
</feature>
<evidence type="ECO:0000259" key="5">
    <source>
        <dbReference type="PROSITE" id="PS51670"/>
    </source>
</evidence>
<protein>
    <submittedName>
        <fullName evidence="6">ShTK domain protein</fullName>
    </submittedName>
</protein>
<dbReference type="SMART" id="SM00254">
    <property type="entry name" value="ShKT"/>
    <property type="match status" value="1"/>
</dbReference>
<dbReference type="PROSITE" id="PS51670">
    <property type="entry name" value="SHKT"/>
    <property type="match status" value="1"/>
</dbReference>
<comment type="caution">
    <text evidence="3">Lacks conserved residue(s) required for the propagation of feature annotation.</text>
</comment>
<feature type="chain" id="PRO_5002147579" evidence="4">
    <location>
        <begin position="19"/>
        <end position="126"/>
    </location>
</feature>
<sequence>MDPTYIPLLLLFVYASEAQLLDCTGGGVGPCLDGKCLQPGTTCITTAALGEIVVPTTAAPVTTTTAAACVDKLNPKTGKSDCPNVAYLCNNSIYYTLMTEQCPKTCNRCNGATAAPTAAPTGTVYS</sequence>
<dbReference type="Proteomes" id="UP000054047">
    <property type="component" value="Unassembled WGS sequence"/>
</dbReference>
<reference evidence="6 7" key="1">
    <citation type="submission" date="2013-12" db="EMBL/GenBank/DDBJ databases">
        <title>Draft genome of the parsitic nematode Ancylostoma duodenale.</title>
        <authorList>
            <person name="Mitreva M."/>
        </authorList>
    </citation>
    <scope>NUCLEOTIDE SEQUENCE [LARGE SCALE GENOMIC DNA]</scope>
    <source>
        <strain evidence="6 7">Zhejiang</strain>
    </source>
</reference>
<evidence type="ECO:0000256" key="4">
    <source>
        <dbReference type="SAM" id="SignalP"/>
    </source>
</evidence>
<dbReference type="OrthoDB" id="5863778at2759"/>